<dbReference type="Proteomes" id="UP000298652">
    <property type="component" value="Chromosome 8"/>
</dbReference>
<feature type="compositionally biased region" description="Low complexity" evidence="1">
    <location>
        <begin position="69"/>
        <end position="81"/>
    </location>
</feature>
<gene>
    <name evidence="2" type="ORF">SEVIR_8G126800v2</name>
</gene>
<dbReference type="Gramene" id="TKW00668">
    <property type="protein sequence ID" value="TKW00668"/>
    <property type="gene ID" value="SEVIR_8G126800v2"/>
</dbReference>
<reference evidence="2" key="1">
    <citation type="submission" date="2019-03" db="EMBL/GenBank/DDBJ databases">
        <title>WGS assembly of Setaria viridis.</title>
        <authorList>
            <person name="Huang P."/>
            <person name="Jenkins J."/>
            <person name="Grimwood J."/>
            <person name="Barry K."/>
            <person name="Healey A."/>
            <person name="Mamidi S."/>
            <person name="Sreedasyam A."/>
            <person name="Shu S."/>
            <person name="Feldman M."/>
            <person name="Wu J."/>
            <person name="Yu Y."/>
            <person name="Chen C."/>
            <person name="Johnson J."/>
            <person name="Rokhsar D."/>
            <person name="Baxter I."/>
            <person name="Schmutz J."/>
            <person name="Brutnell T."/>
            <person name="Kellogg E."/>
        </authorList>
    </citation>
    <scope>NUCLEOTIDE SEQUENCE [LARGE SCALE GENOMIC DNA]</scope>
</reference>
<feature type="compositionally biased region" description="Low complexity" evidence="1">
    <location>
        <begin position="160"/>
        <end position="171"/>
    </location>
</feature>
<dbReference type="EMBL" id="CM016559">
    <property type="protein sequence ID" value="TKW00668.1"/>
    <property type="molecule type" value="Genomic_DNA"/>
</dbReference>
<feature type="compositionally biased region" description="Basic residues" evidence="1">
    <location>
        <begin position="102"/>
        <end position="114"/>
    </location>
</feature>
<evidence type="ECO:0000313" key="2">
    <source>
        <dbReference type="EMBL" id="TKW00668.1"/>
    </source>
</evidence>
<evidence type="ECO:0000256" key="1">
    <source>
        <dbReference type="SAM" id="MobiDB-lite"/>
    </source>
</evidence>
<organism evidence="2 3">
    <name type="scientific">Setaria viridis</name>
    <name type="common">Green bristlegrass</name>
    <name type="synonym">Setaria italica subsp. viridis</name>
    <dbReference type="NCBI Taxonomy" id="4556"/>
    <lineage>
        <taxon>Eukaryota</taxon>
        <taxon>Viridiplantae</taxon>
        <taxon>Streptophyta</taxon>
        <taxon>Embryophyta</taxon>
        <taxon>Tracheophyta</taxon>
        <taxon>Spermatophyta</taxon>
        <taxon>Magnoliopsida</taxon>
        <taxon>Liliopsida</taxon>
        <taxon>Poales</taxon>
        <taxon>Poaceae</taxon>
        <taxon>PACMAD clade</taxon>
        <taxon>Panicoideae</taxon>
        <taxon>Panicodae</taxon>
        <taxon>Paniceae</taxon>
        <taxon>Cenchrinae</taxon>
        <taxon>Setaria</taxon>
    </lineage>
</organism>
<protein>
    <submittedName>
        <fullName evidence="2">Uncharacterized protein</fullName>
    </submittedName>
</protein>
<name>A0A4U6TEN9_SETVI</name>
<dbReference type="AlphaFoldDB" id="A0A4U6TEN9"/>
<accession>A0A4U6TEN9</accession>
<keyword evidence="3" id="KW-1185">Reference proteome</keyword>
<evidence type="ECO:0000313" key="3">
    <source>
        <dbReference type="Proteomes" id="UP000298652"/>
    </source>
</evidence>
<sequence length="273" mass="30515">METARYPIACKVLCKQLFVAAASWIELEQGTIKQKAETRRKLSTSRSLQSLGSAMPLRPPRFQTRGHAPRSASLALLPAPDAEIRPTRGGGRAPTPAARPNANRRRIPKLRIPRLARAQIDIETQAPAAGFRGRTGEEGRRDHHEDERRRRRRRRSQSCPGPARAHAAPPHRIWPRQRLCSALSTALPSLTGDGARPPLVPVANPPMVARLAYIEPKREDGLNLDELNLDGNVRDGLNFSMAYVQGIFSLFFSNRFSWKLVRAVFLCPYSSRN</sequence>
<feature type="region of interest" description="Disordered" evidence="1">
    <location>
        <begin position="38"/>
        <end position="171"/>
    </location>
</feature>
<proteinExistence type="predicted"/>
<feature type="compositionally biased region" description="Basic and acidic residues" evidence="1">
    <location>
        <begin position="134"/>
        <end position="148"/>
    </location>
</feature>